<evidence type="ECO:0000313" key="1">
    <source>
        <dbReference type="EMBL" id="PNC53872.1"/>
    </source>
</evidence>
<protein>
    <submittedName>
        <fullName evidence="1">Uncharacterized protein</fullName>
    </submittedName>
</protein>
<comment type="caution">
    <text evidence="1">The sequence shown here is derived from an EMBL/GenBank/DDBJ whole genome shotgun (WGS) entry which is preliminary data.</text>
</comment>
<accession>A0AAP8NJF4</accession>
<organism evidence="1 2">
    <name type="scientific">Akkermansia muciniphila</name>
    <dbReference type="NCBI Taxonomy" id="239935"/>
    <lineage>
        <taxon>Bacteria</taxon>
        <taxon>Pseudomonadati</taxon>
        <taxon>Verrucomicrobiota</taxon>
        <taxon>Verrucomicrobiia</taxon>
        <taxon>Verrucomicrobiales</taxon>
        <taxon>Akkermansiaceae</taxon>
        <taxon>Akkermansia</taxon>
    </lineage>
</organism>
<dbReference type="AlphaFoldDB" id="A0AAP8NJF4"/>
<dbReference type="Proteomes" id="UP000235914">
    <property type="component" value="Unassembled WGS sequence"/>
</dbReference>
<dbReference type="EMBL" id="PJKN01000007">
    <property type="protein sequence ID" value="PNC53872.1"/>
    <property type="molecule type" value="Genomic_DNA"/>
</dbReference>
<dbReference type="RefSeq" id="WP_102732688.1">
    <property type="nucleotide sequence ID" value="NZ_CP025830.1"/>
</dbReference>
<sequence>MKELLHLLQDCMVGIFLSGSIVHAFLRSGYRSAPGFIPGEKPPVSLVFPTEIEYYSCFRLYSGLKKKKNRNFLEDSFSCRKAP</sequence>
<proteinExistence type="predicted"/>
<evidence type="ECO:0000313" key="2">
    <source>
        <dbReference type="Proteomes" id="UP000235914"/>
    </source>
</evidence>
<gene>
    <name evidence="1" type="ORF">CXU09_11315</name>
</gene>
<name>A0AAP8NJF4_9BACT</name>
<reference evidence="1 2" key="1">
    <citation type="journal article" date="2017" name="BMC Genomics">
        <title>Genome sequencing of 39 Akkermansia muciniphila isolates reveals its population structure, genomic and functional diverisity, and global distribution in mammalian gut microbiotas.</title>
        <authorList>
            <person name="Guo X."/>
            <person name="Li S."/>
            <person name="Zhang J."/>
            <person name="Wu F."/>
            <person name="Li X."/>
            <person name="Wu D."/>
            <person name="Zhang M."/>
            <person name="Ou Z."/>
            <person name="Jie Z."/>
            <person name="Yan Q."/>
            <person name="Li P."/>
            <person name="Yi J."/>
            <person name="Peng Y."/>
        </authorList>
    </citation>
    <scope>NUCLEOTIDE SEQUENCE [LARGE SCALE GENOMIC DNA]</scope>
    <source>
        <strain evidence="1 2">GP43</strain>
    </source>
</reference>